<dbReference type="EMBL" id="CAUYUJ010004780">
    <property type="protein sequence ID" value="CAK0810935.1"/>
    <property type="molecule type" value="Genomic_DNA"/>
</dbReference>
<gene>
    <name evidence="2" type="ORF">PCOR1329_LOCUS15711</name>
</gene>
<sequence length="228" mass="25839">MKEGRRGFHGRPHSYFLQRRHAGDTFNFFPQPEVGSATDARATVSSRAPGTPVFKLFDNPFLKRHRMKYSDEDSPCSHGLPKEDYQMMNGVVGDTREGSEQVTMSLAKLEDIENSGPPQRRLAALRRGAAMVRETVINLQFPMELADINYSRHGSSSCAVNLVPYAKSDYITVNVRKVAFTEVQHHLAEYGYRRSRSGSSTSGRRSRRSARTCPRRDCERRAISKRLV</sequence>
<evidence type="ECO:0000313" key="2">
    <source>
        <dbReference type="EMBL" id="CAK0810935.1"/>
    </source>
</evidence>
<reference evidence="2" key="1">
    <citation type="submission" date="2023-10" db="EMBL/GenBank/DDBJ databases">
        <authorList>
            <person name="Chen Y."/>
            <person name="Shah S."/>
            <person name="Dougan E. K."/>
            <person name="Thang M."/>
            <person name="Chan C."/>
        </authorList>
    </citation>
    <scope>NUCLEOTIDE SEQUENCE [LARGE SCALE GENOMIC DNA]</scope>
</reference>
<comment type="caution">
    <text evidence="2">The sequence shown here is derived from an EMBL/GenBank/DDBJ whole genome shotgun (WGS) entry which is preliminary data.</text>
</comment>
<organism evidence="2 3">
    <name type="scientific">Prorocentrum cordatum</name>
    <dbReference type="NCBI Taxonomy" id="2364126"/>
    <lineage>
        <taxon>Eukaryota</taxon>
        <taxon>Sar</taxon>
        <taxon>Alveolata</taxon>
        <taxon>Dinophyceae</taxon>
        <taxon>Prorocentrales</taxon>
        <taxon>Prorocentraceae</taxon>
        <taxon>Prorocentrum</taxon>
    </lineage>
</organism>
<evidence type="ECO:0000313" key="3">
    <source>
        <dbReference type="Proteomes" id="UP001189429"/>
    </source>
</evidence>
<dbReference type="Proteomes" id="UP001189429">
    <property type="component" value="Unassembled WGS sequence"/>
</dbReference>
<accession>A0ABN9QX54</accession>
<protein>
    <submittedName>
        <fullName evidence="2">Uncharacterized protein</fullName>
    </submittedName>
</protein>
<proteinExistence type="predicted"/>
<feature type="region of interest" description="Disordered" evidence="1">
    <location>
        <begin position="192"/>
        <end position="216"/>
    </location>
</feature>
<keyword evidence="3" id="KW-1185">Reference proteome</keyword>
<evidence type="ECO:0000256" key="1">
    <source>
        <dbReference type="SAM" id="MobiDB-lite"/>
    </source>
</evidence>
<name>A0ABN9QX54_9DINO</name>